<comment type="caution">
    <text evidence="4">The sequence shown here is derived from an EMBL/GenBank/DDBJ whole genome shotgun (WGS) entry which is preliminary data.</text>
</comment>
<dbReference type="Gene3D" id="3.30.70.270">
    <property type="match status" value="1"/>
</dbReference>
<dbReference type="EC" id="2.7.7.65" evidence="1"/>
<dbReference type="InterPro" id="IPR029787">
    <property type="entry name" value="Nucleotide_cyclase"/>
</dbReference>
<evidence type="ECO:0000256" key="1">
    <source>
        <dbReference type="ARBA" id="ARBA00012528"/>
    </source>
</evidence>
<sequence length="352" mass="39692">MTLKRRCTTMAELEEVLSHFGIKDPDWVAVVLFVRNLLPRLSIYSDEKKAEIQREVLAGLARGDFSQEHLDEMVAMLDMYVMQTIGALELEEALAQEKRSATELVNEMNSIINSMQGHGERQNRRLDAFRENTVGVIQSSKDRAHIVARVRGLFQELIVEFREEARELAERARMLEHTANFDPLLTELHNRRALDAHVQAAVLAHARGQSGPVSLMLIDVDHFKRVNDTHGHQAGDDVLHALARIITNHAVQYQGFAARYGGEELVVAVRNMDLDKAVVKAEAIRMNVARYDFRIRSDGRLSETPLQFTVSIGVAQSLPGWDAGRLINAADSAMYQAKAMGRNRVCAYREPR</sequence>
<dbReference type="CDD" id="cd01949">
    <property type="entry name" value="GGDEF"/>
    <property type="match status" value="1"/>
</dbReference>
<protein>
    <recommendedName>
        <fullName evidence="1">diguanylate cyclase</fullName>
        <ecNumber evidence="1">2.7.7.65</ecNumber>
    </recommendedName>
</protein>
<dbReference type="EMBL" id="WODC01000004">
    <property type="protein sequence ID" value="MUM77641.1"/>
    <property type="molecule type" value="Genomic_DNA"/>
</dbReference>
<dbReference type="RefSeq" id="WP_155933962.1">
    <property type="nucleotide sequence ID" value="NZ_WODC01000004.1"/>
</dbReference>
<name>A0A7K1KP24_9BACT</name>
<dbReference type="InterPro" id="IPR000160">
    <property type="entry name" value="GGDEF_dom"/>
</dbReference>
<comment type="catalytic activity">
    <reaction evidence="2">
        <text>2 GTP = 3',3'-c-di-GMP + 2 diphosphate</text>
        <dbReference type="Rhea" id="RHEA:24898"/>
        <dbReference type="ChEBI" id="CHEBI:33019"/>
        <dbReference type="ChEBI" id="CHEBI:37565"/>
        <dbReference type="ChEBI" id="CHEBI:58805"/>
        <dbReference type="EC" id="2.7.7.65"/>
    </reaction>
</comment>
<dbReference type="GO" id="GO:0052621">
    <property type="term" value="F:diguanylate cyclase activity"/>
    <property type="evidence" value="ECO:0007669"/>
    <property type="project" value="UniProtKB-EC"/>
</dbReference>
<dbReference type="PANTHER" id="PTHR45138">
    <property type="entry name" value="REGULATORY COMPONENTS OF SENSORY TRANSDUCTION SYSTEM"/>
    <property type="match status" value="1"/>
</dbReference>
<dbReference type="Proteomes" id="UP000461162">
    <property type="component" value="Unassembled WGS sequence"/>
</dbReference>
<dbReference type="GO" id="GO:1902201">
    <property type="term" value="P:negative regulation of bacterial-type flagellum-dependent cell motility"/>
    <property type="evidence" value="ECO:0007669"/>
    <property type="project" value="TreeGrafter"/>
</dbReference>
<dbReference type="AlphaFoldDB" id="A0A7K1KP24"/>
<dbReference type="GO" id="GO:0043709">
    <property type="term" value="P:cell adhesion involved in single-species biofilm formation"/>
    <property type="evidence" value="ECO:0007669"/>
    <property type="project" value="TreeGrafter"/>
</dbReference>
<gene>
    <name evidence="4" type="ORF">GKC30_08350</name>
</gene>
<reference evidence="4 5" key="1">
    <citation type="submission" date="2019-11" db="EMBL/GenBank/DDBJ databases">
        <title>Pseudodesulfovibrio alkaliphilus, sp. nov., an alkaliphilic sulfate-reducing bacteria from mud volcano of Taman peninsula, Russia.</title>
        <authorList>
            <person name="Frolova A."/>
            <person name="Merkel A.Y."/>
            <person name="Slobodkin A.I."/>
        </authorList>
    </citation>
    <scope>NUCLEOTIDE SEQUENCE [LARGE SCALE GENOMIC DNA]</scope>
    <source>
        <strain evidence="4 5">F-1</strain>
    </source>
</reference>
<dbReference type="PANTHER" id="PTHR45138:SF9">
    <property type="entry name" value="DIGUANYLATE CYCLASE DGCM-RELATED"/>
    <property type="match status" value="1"/>
</dbReference>
<accession>A0A7K1KP24</accession>
<dbReference type="NCBIfam" id="TIGR00254">
    <property type="entry name" value="GGDEF"/>
    <property type="match status" value="1"/>
</dbReference>
<proteinExistence type="predicted"/>
<organism evidence="4 5">
    <name type="scientific">Pseudodesulfovibrio alkaliphilus</name>
    <dbReference type="NCBI Taxonomy" id="2661613"/>
    <lineage>
        <taxon>Bacteria</taxon>
        <taxon>Pseudomonadati</taxon>
        <taxon>Thermodesulfobacteriota</taxon>
        <taxon>Desulfovibrionia</taxon>
        <taxon>Desulfovibrionales</taxon>
        <taxon>Desulfovibrionaceae</taxon>
    </lineage>
</organism>
<dbReference type="SMART" id="SM00267">
    <property type="entry name" value="GGDEF"/>
    <property type="match status" value="1"/>
</dbReference>
<evidence type="ECO:0000313" key="5">
    <source>
        <dbReference type="Proteomes" id="UP000461162"/>
    </source>
</evidence>
<dbReference type="FunFam" id="3.30.70.270:FF:000001">
    <property type="entry name" value="Diguanylate cyclase domain protein"/>
    <property type="match status" value="1"/>
</dbReference>
<evidence type="ECO:0000259" key="3">
    <source>
        <dbReference type="PROSITE" id="PS50887"/>
    </source>
</evidence>
<dbReference type="SUPFAM" id="SSF55073">
    <property type="entry name" value="Nucleotide cyclase"/>
    <property type="match status" value="1"/>
</dbReference>
<evidence type="ECO:0000313" key="4">
    <source>
        <dbReference type="EMBL" id="MUM77641.1"/>
    </source>
</evidence>
<evidence type="ECO:0000256" key="2">
    <source>
        <dbReference type="ARBA" id="ARBA00034247"/>
    </source>
</evidence>
<dbReference type="GO" id="GO:0005886">
    <property type="term" value="C:plasma membrane"/>
    <property type="evidence" value="ECO:0007669"/>
    <property type="project" value="TreeGrafter"/>
</dbReference>
<dbReference type="PROSITE" id="PS50887">
    <property type="entry name" value="GGDEF"/>
    <property type="match status" value="1"/>
</dbReference>
<dbReference type="InterPro" id="IPR050469">
    <property type="entry name" value="Diguanylate_Cyclase"/>
</dbReference>
<dbReference type="Pfam" id="PF00990">
    <property type="entry name" value="GGDEF"/>
    <property type="match status" value="1"/>
</dbReference>
<feature type="domain" description="GGDEF" evidence="3">
    <location>
        <begin position="211"/>
        <end position="350"/>
    </location>
</feature>
<dbReference type="InterPro" id="IPR043128">
    <property type="entry name" value="Rev_trsase/Diguanyl_cyclase"/>
</dbReference>
<keyword evidence="5" id="KW-1185">Reference proteome</keyword>